<dbReference type="Proteomes" id="UP000037035">
    <property type="component" value="Unassembled WGS sequence"/>
</dbReference>
<sequence length="311" mass="34797">MIADQKSLPILTGSNFISWKIHIKGYCMQHGLSKYLKSTTPPLDPKLKDKYEDKLLKLAGILHQTMGDTNYQRFVSSKNEENPANIWSKLMNYYESTLVQNQSIVFQDFISFTYRKDISNFLDDLDACLSKMAAIGLVIGMLGDLSDSLAAEIILHKIPDNHAAIKAVLHGCRPLTVDVIKEALENKRQEASLSVSALAPTIKQETAYKAANNWPTCKPRWHKPVTKHLIEECWQVKRKQMRSTPAAQPAVESAHDGASDSSIQTTAGAFISIKHALLAGVAQGENHCFLDSGSHHMFRDRYHSSESRTFL</sequence>
<organism evidence="1 2">
    <name type="scientific">Puccinia sorghi</name>
    <dbReference type="NCBI Taxonomy" id="27349"/>
    <lineage>
        <taxon>Eukaryota</taxon>
        <taxon>Fungi</taxon>
        <taxon>Dikarya</taxon>
        <taxon>Basidiomycota</taxon>
        <taxon>Pucciniomycotina</taxon>
        <taxon>Pucciniomycetes</taxon>
        <taxon>Pucciniales</taxon>
        <taxon>Pucciniaceae</taxon>
        <taxon>Puccinia</taxon>
    </lineage>
</organism>
<comment type="caution">
    <text evidence="1">The sequence shown here is derived from an EMBL/GenBank/DDBJ whole genome shotgun (WGS) entry which is preliminary data.</text>
</comment>
<dbReference type="VEuPathDB" id="FungiDB:VP01_159g4"/>
<gene>
    <name evidence="1" type="ORF">VP01_159g4</name>
</gene>
<evidence type="ECO:0008006" key="3">
    <source>
        <dbReference type="Google" id="ProtNLM"/>
    </source>
</evidence>
<protein>
    <recommendedName>
        <fullName evidence="3">DUF4219 domain-containing protein</fullName>
    </recommendedName>
</protein>
<reference evidence="1 2" key="1">
    <citation type="submission" date="2015-08" db="EMBL/GenBank/DDBJ databases">
        <title>Next Generation Sequencing and Analysis of the Genome of Puccinia sorghi L Schw, the Causal Agent of Maize Common Rust.</title>
        <authorList>
            <person name="Rochi L."/>
            <person name="Burguener G."/>
            <person name="Darino M."/>
            <person name="Turjanski A."/>
            <person name="Kreff E."/>
            <person name="Dieguez M.J."/>
            <person name="Sacco F."/>
        </authorList>
    </citation>
    <scope>NUCLEOTIDE SEQUENCE [LARGE SCALE GENOMIC DNA]</scope>
    <source>
        <strain evidence="1 2">RO10H11247</strain>
    </source>
</reference>
<proteinExistence type="predicted"/>
<dbReference type="EMBL" id="LAVV01006392">
    <property type="protein sequence ID" value="KNZ60185.1"/>
    <property type="molecule type" value="Genomic_DNA"/>
</dbReference>
<keyword evidence="2" id="KW-1185">Reference proteome</keyword>
<evidence type="ECO:0000313" key="1">
    <source>
        <dbReference type="EMBL" id="KNZ60185.1"/>
    </source>
</evidence>
<dbReference type="AlphaFoldDB" id="A0A0L6VJ81"/>
<dbReference type="Pfam" id="PF14223">
    <property type="entry name" value="Retrotran_gag_2"/>
    <property type="match status" value="1"/>
</dbReference>
<evidence type="ECO:0000313" key="2">
    <source>
        <dbReference type="Proteomes" id="UP000037035"/>
    </source>
</evidence>
<name>A0A0L6VJ81_9BASI</name>
<dbReference type="OrthoDB" id="2504515at2759"/>
<accession>A0A0L6VJ81</accession>